<dbReference type="PROSITE" id="PS50089">
    <property type="entry name" value="ZF_RING_2"/>
    <property type="match status" value="1"/>
</dbReference>
<dbReference type="SUPFAM" id="SSF57850">
    <property type="entry name" value="RING/U-box"/>
    <property type="match status" value="1"/>
</dbReference>
<dbReference type="Proteomes" id="UP000887569">
    <property type="component" value="Unplaced"/>
</dbReference>
<organism evidence="6 7">
    <name type="scientific">Parascaris univalens</name>
    <name type="common">Nematode worm</name>
    <dbReference type="NCBI Taxonomy" id="6257"/>
    <lineage>
        <taxon>Eukaryota</taxon>
        <taxon>Metazoa</taxon>
        <taxon>Ecdysozoa</taxon>
        <taxon>Nematoda</taxon>
        <taxon>Chromadorea</taxon>
        <taxon>Rhabditida</taxon>
        <taxon>Spirurina</taxon>
        <taxon>Ascaridomorpha</taxon>
        <taxon>Ascaridoidea</taxon>
        <taxon>Ascarididae</taxon>
        <taxon>Parascaris</taxon>
    </lineage>
</organism>
<feature type="compositionally biased region" description="Polar residues" evidence="4">
    <location>
        <begin position="239"/>
        <end position="252"/>
    </location>
</feature>
<sequence length="546" mass="59144">FCSSSRAIRNPHRPVAAQYYHLIASGEMSDTEAESIHLGLVFDPIPAVPVAPSETSRKRPADEAAADVPSASRRRRGTNPDSSAFMRPSFPSTCCVNGIVQPPVPACLLQANQTFEATGPTSSSASSLPPLYRPQVIAPQVHAQMAAVPSTSTVNNMAPITFHVHTPPIMLPNYASYVQLSQNRTGPYYMNAAADSAHMISHTMLPSQGASAAAQIAQPLLGLRLPTTPLPYTPSSSSDMQPQRANAGTHGVSSVHQFPDEMYIRQWQQMGVAGQWEVSSPLHNGNYANQNRSYGLREPNSRIEVLLSRVRQVAVQAAAQAQHAQMAVDTNAQLVGAHGGSLSDQMHLTDAHRIQRIPSQAAVDGPVAIPTLASEWVRTGVPENASIPTYAHPELTRFGSGGDIPFRAWEAAVLQIFDRMAPQMNLMRLPPKGMPKSEIEQLKSFRLMDPSVLNEKVCVVCQCDFEKRDHVRVLPCDHHYHVKCVDKWLKTNRTCPICRKSASENIDVGVASPTTQMPSTPHVAVQVITQIGASPQPPPPAVSPTV</sequence>
<feature type="region of interest" description="Disordered" evidence="4">
    <location>
        <begin position="51"/>
        <end position="85"/>
    </location>
</feature>
<name>A0A914ZM52_PARUN</name>
<protein>
    <submittedName>
        <fullName evidence="7">RING-type domain-containing protein</fullName>
    </submittedName>
</protein>
<dbReference type="SMART" id="SM00184">
    <property type="entry name" value="RING"/>
    <property type="match status" value="1"/>
</dbReference>
<reference evidence="7" key="1">
    <citation type="submission" date="2022-11" db="UniProtKB">
        <authorList>
            <consortium name="WormBaseParasite"/>
        </authorList>
    </citation>
    <scope>IDENTIFICATION</scope>
</reference>
<dbReference type="PANTHER" id="PTHR46171">
    <property type="entry name" value="GH10160P"/>
    <property type="match status" value="1"/>
</dbReference>
<dbReference type="CDD" id="cd16472">
    <property type="entry name" value="RING-H2_RNF38-like"/>
    <property type="match status" value="1"/>
</dbReference>
<evidence type="ECO:0000256" key="3">
    <source>
        <dbReference type="PROSITE-ProRule" id="PRU00175"/>
    </source>
</evidence>
<evidence type="ECO:0000256" key="1">
    <source>
        <dbReference type="ARBA" id="ARBA00022771"/>
    </source>
</evidence>
<dbReference type="GO" id="GO:0016567">
    <property type="term" value="P:protein ubiquitination"/>
    <property type="evidence" value="ECO:0007669"/>
    <property type="project" value="TreeGrafter"/>
</dbReference>
<dbReference type="InterPro" id="IPR013083">
    <property type="entry name" value="Znf_RING/FYVE/PHD"/>
</dbReference>
<dbReference type="WBParaSite" id="PgB07_g062_t02">
    <property type="protein sequence ID" value="PgB07_g062_t02"/>
    <property type="gene ID" value="PgB07_g062"/>
</dbReference>
<dbReference type="GO" id="GO:0061630">
    <property type="term" value="F:ubiquitin protein ligase activity"/>
    <property type="evidence" value="ECO:0007669"/>
    <property type="project" value="TreeGrafter"/>
</dbReference>
<evidence type="ECO:0000256" key="2">
    <source>
        <dbReference type="ARBA" id="ARBA00022833"/>
    </source>
</evidence>
<evidence type="ECO:0000256" key="4">
    <source>
        <dbReference type="SAM" id="MobiDB-lite"/>
    </source>
</evidence>
<dbReference type="Pfam" id="PF13639">
    <property type="entry name" value="zf-RING_2"/>
    <property type="match status" value="1"/>
</dbReference>
<evidence type="ECO:0000259" key="5">
    <source>
        <dbReference type="PROSITE" id="PS50089"/>
    </source>
</evidence>
<dbReference type="GO" id="GO:0008270">
    <property type="term" value="F:zinc ion binding"/>
    <property type="evidence" value="ECO:0007669"/>
    <property type="project" value="UniProtKB-KW"/>
</dbReference>
<feature type="domain" description="RING-type" evidence="5">
    <location>
        <begin position="458"/>
        <end position="499"/>
    </location>
</feature>
<dbReference type="PANTHER" id="PTHR46171:SF3">
    <property type="entry name" value="GH10160P"/>
    <property type="match status" value="1"/>
</dbReference>
<dbReference type="InterPro" id="IPR001841">
    <property type="entry name" value="Znf_RING"/>
</dbReference>
<keyword evidence="6" id="KW-1185">Reference proteome</keyword>
<accession>A0A914ZM52</accession>
<evidence type="ECO:0000313" key="6">
    <source>
        <dbReference type="Proteomes" id="UP000887569"/>
    </source>
</evidence>
<evidence type="ECO:0000313" key="7">
    <source>
        <dbReference type="WBParaSite" id="PgB07_g062_t02"/>
    </source>
</evidence>
<keyword evidence="2" id="KW-0862">Zinc</keyword>
<keyword evidence="1 3" id="KW-0479">Metal-binding</keyword>
<keyword evidence="1 3" id="KW-0863">Zinc-finger</keyword>
<dbReference type="AlphaFoldDB" id="A0A914ZM52"/>
<proteinExistence type="predicted"/>
<feature type="region of interest" description="Disordered" evidence="4">
    <location>
        <begin position="233"/>
        <end position="252"/>
    </location>
</feature>
<dbReference type="Gene3D" id="3.30.40.10">
    <property type="entry name" value="Zinc/RING finger domain, C3HC4 (zinc finger)"/>
    <property type="match status" value="1"/>
</dbReference>